<evidence type="ECO:0000256" key="1">
    <source>
        <dbReference type="SAM" id="Coils"/>
    </source>
</evidence>
<feature type="compositionally biased region" description="Polar residues" evidence="2">
    <location>
        <begin position="1303"/>
        <end position="1319"/>
    </location>
</feature>
<feature type="coiled-coil region" evidence="1">
    <location>
        <begin position="955"/>
        <end position="982"/>
    </location>
</feature>
<organism evidence="4 5">
    <name type="scientific">Schistosoma margrebowiei</name>
    <dbReference type="NCBI Taxonomy" id="48269"/>
    <lineage>
        <taxon>Eukaryota</taxon>
        <taxon>Metazoa</taxon>
        <taxon>Spiralia</taxon>
        <taxon>Lophotrochozoa</taxon>
        <taxon>Platyhelminthes</taxon>
        <taxon>Trematoda</taxon>
        <taxon>Digenea</taxon>
        <taxon>Strigeidida</taxon>
        <taxon>Schistosomatoidea</taxon>
        <taxon>Schistosomatidae</taxon>
        <taxon>Schistosoma</taxon>
    </lineage>
</organism>
<feature type="compositionally biased region" description="Polar residues" evidence="2">
    <location>
        <begin position="1164"/>
        <end position="1179"/>
    </location>
</feature>
<dbReference type="GO" id="GO:0007283">
    <property type="term" value="P:spermatogenesis"/>
    <property type="evidence" value="ECO:0007669"/>
    <property type="project" value="TreeGrafter"/>
</dbReference>
<feature type="coiled-coil region" evidence="1">
    <location>
        <begin position="510"/>
        <end position="726"/>
    </location>
</feature>
<dbReference type="PANTHER" id="PTHR18881">
    <property type="entry name" value="POLYAMINE-MODULATED FACTOR 1-BINDING PROTEIN 1-RELATED"/>
    <property type="match status" value="1"/>
</dbReference>
<name>A0AA85A9A9_9TREM</name>
<sequence>MGTLDLDESFIDPFLELAPFSARSEKTYDEGRPKVEHRQIIGNLPIPIDNLKAHLPFLATHLQEALAESVSTGNPNQIMKMLKETSNVREKLDLQIGRSMQLEAELARLKSVNAQLESGIQEMTKQSLSNAQTSAAEIRALQEEKQTAYNSHQLEINQIKKELNQLNNENTEYKKEISRLQTKTNELKDEVIQCRNNLQVKTNNLEEKERQIHSLTHELESCHRELETQINSVGLFKSEQKMIQNSFEEKIKQLEIIDSQKQREIENLSMDLNQAKEQVIHSRKSLEILQSELSSSRTMLIKSREEIVKRSHNEEQLEKSLQKLKLELEQTNVHKTAAEMASKTAISNYQELETQMESCKTSNITIQTRLHEVGKELDETKLIKSQLEERLSILTEQLQLAQKQLEEKQAQLNRSDSIVNRMSKEFKRTQITIEESAQKVNSLFGQLKTTQEKLSVANEQLSEVESNRKSLLKELEEYQSSHHTHDSEVQSMEVQVNYLLSELGQMNDRLTTNQKELTDSQAEVDSLKKRINESTLEMQHLNSILNEKQIKLDELGRQVIEMENQLSSADQYTQSLSSANDDLMNELKNRTNEIEKLQNEIKQNMTGIQNSEFMIQELEFSVQQLTKQLEQSELLRLEAEKASNHAVSESAALKIELAKKDERIINLQNTGDAITQKLKSLEQTSNQTEQIINKYINSEIEKESTIQRLQTESEHIRHQLIESETELQSRSSQIKSLTCELEAVKADLADCTLHRNSENLARKRIELEVADLREMKLAFTEQIERQEQFIERLQSELSNERERNDFLNKIKTDKERELHSIANEVDHLHQHNKELSSRLLERESALDSMSRELEIFTSRLDTTSKSLTETEAELLETKHKYELSEAKANKQKDELKQYEITLSSLESRLLESESQLTKCTGQYNQYDSVDRIQCSHLTDLVKDLKQQITEYKKVTTVLRTERAQLQETINRLEGELTARSDALRKATVDITRMKTKHEAELRDKTDHLNESLYQMENKWKEACKTIEKLEKEYKDQEFKLIEASTNSSDENKLLKQKLDSMESKNRIMHNELETVKLSRENLQNEYNHVQDELDKLRLKSESTTVKVSAGIQAVQKSENAGTNTESIEKNEMEYLPKLQLSSNRSKQYSERNKIRNASPYESVKFTNHDLNSSDNSPDSIESRVEALKQANHYLRMEVENACKMINSSVLNKNKMEDEFLSMPKVKYPNLTQFDIGNHKHKVGFFDESDHCIEYRDESLVEQESKTVWLERAESISQKFHDSNNYWSNKLENIDKLKNSGRDTIQSTEHQSHTIRTNTNTDRKMKPTRLSDSNTSVNCNTGRSKLTKLEPTDYHVKSGDKFVKITSMSRINQVPIKHISTYRSSRIK</sequence>
<evidence type="ECO:0000256" key="2">
    <source>
        <dbReference type="SAM" id="MobiDB-lite"/>
    </source>
</evidence>
<proteinExistence type="predicted"/>
<feature type="domain" description="T-SNARE coiled-coil homology" evidence="3">
    <location>
        <begin position="808"/>
        <end position="870"/>
    </location>
</feature>
<evidence type="ECO:0000259" key="3">
    <source>
        <dbReference type="PROSITE" id="PS50192"/>
    </source>
</evidence>
<feature type="coiled-coil region" evidence="1">
    <location>
        <begin position="99"/>
        <end position="225"/>
    </location>
</feature>
<reference evidence="5" key="1">
    <citation type="submission" date="2023-11" db="UniProtKB">
        <authorList>
            <consortium name="WormBaseParasite"/>
        </authorList>
    </citation>
    <scope>IDENTIFICATION</scope>
</reference>
<feature type="region of interest" description="Disordered" evidence="2">
    <location>
        <begin position="1139"/>
        <end position="1179"/>
    </location>
</feature>
<dbReference type="SUPFAM" id="SSF57997">
    <property type="entry name" value="Tropomyosin"/>
    <property type="match status" value="1"/>
</dbReference>
<protein>
    <recommendedName>
        <fullName evidence="3">t-SNARE coiled-coil homology domain-containing protein</fullName>
    </recommendedName>
</protein>
<dbReference type="WBParaSite" id="SMRG1_6830.1">
    <property type="protein sequence ID" value="SMRG1_6830.1"/>
    <property type="gene ID" value="SMRG1_6830"/>
</dbReference>
<dbReference type="Gene3D" id="1.10.287.1490">
    <property type="match status" value="2"/>
</dbReference>
<dbReference type="Proteomes" id="UP000050790">
    <property type="component" value="Unassembled WGS sequence"/>
</dbReference>
<feature type="coiled-coil region" evidence="1">
    <location>
        <begin position="1012"/>
        <end position="1099"/>
    </location>
</feature>
<feature type="coiled-coil region" evidence="1">
    <location>
        <begin position="370"/>
        <end position="481"/>
    </location>
</feature>
<keyword evidence="1" id="KW-0175">Coiled coil</keyword>
<dbReference type="InterPro" id="IPR037391">
    <property type="entry name" value="PMF1-bd"/>
</dbReference>
<feature type="coiled-coil region" evidence="1">
    <location>
        <begin position="258"/>
        <end position="334"/>
    </location>
</feature>
<evidence type="ECO:0000313" key="4">
    <source>
        <dbReference type="Proteomes" id="UP000050790"/>
    </source>
</evidence>
<dbReference type="PROSITE" id="PS50192">
    <property type="entry name" value="T_SNARE"/>
    <property type="match status" value="1"/>
</dbReference>
<accession>A0AA85A9A9</accession>
<evidence type="ECO:0000313" key="5">
    <source>
        <dbReference type="WBParaSite" id="SMRG1_6830.1"/>
    </source>
</evidence>
<dbReference type="PANTHER" id="PTHR18881:SF2">
    <property type="entry name" value="POLYAMINE-MODULATED FACTOR 1-BINDING PROTEIN 1"/>
    <property type="match status" value="1"/>
</dbReference>
<feature type="coiled-coil region" evidence="1">
    <location>
        <begin position="867"/>
        <end position="915"/>
    </location>
</feature>
<feature type="coiled-coil region" evidence="1">
    <location>
        <begin position="776"/>
        <end position="810"/>
    </location>
</feature>
<feature type="region of interest" description="Disordered" evidence="2">
    <location>
        <begin position="1303"/>
        <end position="1337"/>
    </location>
</feature>
<dbReference type="InterPro" id="IPR000727">
    <property type="entry name" value="T_SNARE_dom"/>
</dbReference>